<evidence type="ECO:0000313" key="3">
    <source>
        <dbReference type="EMBL" id="CAK0821707.1"/>
    </source>
</evidence>
<name>A0ABN9RR44_9DINO</name>
<feature type="compositionally biased region" description="Polar residues" evidence="1">
    <location>
        <begin position="38"/>
        <end position="47"/>
    </location>
</feature>
<gene>
    <name evidence="3" type="ORF">PCOR1329_LOCUS22906</name>
</gene>
<keyword evidence="2" id="KW-0732">Signal</keyword>
<comment type="caution">
    <text evidence="3">The sequence shown here is derived from an EMBL/GenBank/DDBJ whole genome shotgun (WGS) entry which is preliminary data.</text>
</comment>
<proteinExistence type="predicted"/>
<protein>
    <submittedName>
        <fullName evidence="3">Uncharacterized protein</fullName>
    </submittedName>
</protein>
<feature type="chain" id="PRO_5045752271" evidence="2">
    <location>
        <begin position="18"/>
        <end position="104"/>
    </location>
</feature>
<sequence>MAVARLLALATACGCAARGLKLQREPAPPGVPTGVERQGNQRLSGASSMCGARREGLRLADCRVCRLAPGREPMTLYAAERVDGAGARLQDALSCGRPSPPTSA</sequence>
<evidence type="ECO:0000313" key="4">
    <source>
        <dbReference type="Proteomes" id="UP001189429"/>
    </source>
</evidence>
<reference evidence="3" key="1">
    <citation type="submission" date="2023-10" db="EMBL/GenBank/DDBJ databases">
        <authorList>
            <person name="Chen Y."/>
            <person name="Shah S."/>
            <person name="Dougan E. K."/>
            <person name="Thang M."/>
            <person name="Chan C."/>
        </authorList>
    </citation>
    <scope>NUCLEOTIDE SEQUENCE [LARGE SCALE GENOMIC DNA]</scope>
</reference>
<keyword evidence="4" id="KW-1185">Reference proteome</keyword>
<feature type="region of interest" description="Disordered" evidence="1">
    <location>
        <begin position="24"/>
        <end position="47"/>
    </location>
</feature>
<feature type="signal peptide" evidence="2">
    <location>
        <begin position="1"/>
        <end position="17"/>
    </location>
</feature>
<evidence type="ECO:0000256" key="1">
    <source>
        <dbReference type="SAM" id="MobiDB-lite"/>
    </source>
</evidence>
<organism evidence="3 4">
    <name type="scientific">Prorocentrum cordatum</name>
    <dbReference type="NCBI Taxonomy" id="2364126"/>
    <lineage>
        <taxon>Eukaryota</taxon>
        <taxon>Sar</taxon>
        <taxon>Alveolata</taxon>
        <taxon>Dinophyceae</taxon>
        <taxon>Prorocentrales</taxon>
        <taxon>Prorocentraceae</taxon>
        <taxon>Prorocentrum</taxon>
    </lineage>
</organism>
<accession>A0ABN9RR44</accession>
<evidence type="ECO:0000256" key="2">
    <source>
        <dbReference type="SAM" id="SignalP"/>
    </source>
</evidence>
<dbReference type="Proteomes" id="UP001189429">
    <property type="component" value="Unassembled WGS sequence"/>
</dbReference>
<dbReference type="EMBL" id="CAUYUJ010007702">
    <property type="protein sequence ID" value="CAK0821707.1"/>
    <property type="molecule type" value="Genomic_DNA"/>
</dbReference>